<dbReference type="RefSeq" id="WP_268881051.1">
    <property type="nucleotide sequence ID" value="NZ_CP114029.1"/>
</dbReference>
<feature type="chain" id="PRO_5046683254" evidence="1">
    <location>
        <begin position="30"/>
        <end position="169"/>
    </location>
</feature>
<dbReference type="EMBL" id="CP114029">
    <property type="protein sequence ID" value="WAP68626.1"/>
    <property type="molecule type" value="Genomic_DNA"/>
</dbReference>
<accession>A0ABY7BXQ8</accession>
<keyword evidence="4" id="KW-1185">Reference proteome</keyword>
<dbReference type="CDD" id="cd05379">
    <property type="entry name" value="CAP_bacterial"/>
    <property type="match status" value="1"/>
</dbReference>
<keyword evidence="1" id="KW-0732">Signal</keyword>
<organism evidence="3 4">
    <name type="scientific">Jiella pelagia</name>
    <dbReference type="NCBI Taxonomy" id="2986949"/>
    <lineage>
        <taxon>Bacteria</taxon>
        <taxon>Pseudomonadati</taxon>
        <taxon>Pseudomonadota</taxon>
        <taxon>Alphaproteobacteria</taxon>
        <taxon>Hyphomicrobiales</taxon>
        <taxon>Aurantimonadaceae</taxon>
        <taxon>Jiella</taxon>
    </lineage>
</organism>
<proteinExistence type="predicted"/>
<dbReference type="Gene3D" id="3.40.33.10">
    <property type="entry name" value="CAP"/>
    <property type="match status" value="1"/>
</dbReference>
<dbReference type="Proteomes" id="UP001164020">
    <property type="component" value="Chromosome"/>
</dbReference>
<gene>
    <name evidence="3" type="ORF">OH818_25670</name>
</gene>
<protein>
    <submittedName>
        <fullName evidence="3">CAP domain-containing protein</fullName>
    </submittedName>
</protein>
<evidence type="ECO:0000259" key="2">
    <source>
        <dbReference type="Pfam" id="PF00188"/>
    </source>
</evidence>
<reference evidence="3" key="1">
    <citation type="submission" date="2022-12" db="EMBL/GenBank/DDBJ databases">
        <title>Jiella pelagia sp. nov., isolated from phosphonate enriched culture of Northwest Pacific surface seawater.</title>
        <authorList>
            <person name="Shin D.Y."/>
            <person name="Hwang C.Y."/>
        </authorList>
    </citation>
    <scope>NUCLEOTIDE SEQUENCE</scope>
    <source>
        <strain evidence="3">HL-NP1</strain>
    </source>
</reference>
<dbReference type="PANTHER" id="PTHR31157">
    <property type="entry name" value="SCP DOMAIN-CONTAINING PROTEIN"/>
    <property type="match status" value="1"/>
</dbReference>
<evidence type="ECO:0000313" key="3">
    <source>
        <dbReference type="EMBL" id="WAP68626.1"/>
    </source>
</evidence>
<feature type="domain" description="SCP" evidence="2">
    <location>
        <begin position="52"/>
        <end position="161"/>
    </location>
</feature>
<dbReference type="InterPro" id="IPR014044">
    <property type="entry name" value="CAP_dom"/>
</dbReference>
<sequence>MTAMHRRWAPRRRLAAAALALSLGLAGCAGGLGSVNVAATRDVPVDRGLALSSINAFRAENGLPMLRFNPVLDQVAERQARAMAARGDLSHTVDGQLPDRVRAYGYDVYAAAENLGWNYRSVPAVMDGWKNSSGHRKNLLNPRVREVGFAAAAGPNGEPYWALIMGAAE</sequence>
<evidence type="ECO:0000256" key="1">
    <source>
        <dbReference type="SAM" id="SignalP"/>
    </source>
</evidence>
<dbReference type="InterPro" id="IPR035940">
    <property type="entry name" value="CAP_sf"/>
</dbReference>
<dbReference type="PROSITE" id="PS51257">
    <property type="entry name" value="PROKAR_LIPOPROTEIN"/>
    <property type="match status" value="1"/>
</dbReference>
<name>A0ABY7BXQ8_9HYPH</name>
<dbReference type="Pfam" id="PF00188">
    <property type="entry name" value="CAP"/>
    <property type="match status" value="1"/>
</dbReference>
<dbReference type="PANTHER" id="PTHR31157:SF1">
    <property type="entry name" value="SCP DOMAIN-CONTAINING PROTEIN"/>
    <property type="match status" value="1"/>
</dbReference>
<dbReference type="SUPFAM" id="SSF55797">
    <property type="entry name" value="PR-1-like"/>
    <property type="match status" value="1"/>
</dbReference>
<evidence type="ECO:0000313" key="4">
    <source>
        <dbReference type="Proteomes" id="UP001164020"/>
    </source>
</evidence>
<feature type="signal peptide" evidence="1">
    <location>
        <begin position="1"/>
        <end position="29"/>
    </location>
</feature>